<comment type="caution">
    <text evidence="1">The sequence shown here is derived from an EMBL/GenBank/DDBJ whole genome shotgun (WGS) entry which is preliminary data.</text>
</comment>
<sequence length="63" mass="7162">MIGYEITRKDGTIIPGTLTVRDNSLIFIFDEVEVCRGEDALHLSIITKENHARLSLYISEKPE</sequence>
<name>A0A0F9NDR3_9ZZZZ</name>
<reference evidence="1" key="1">
    <citation type="journal article" date="2015" name="Nature">
        <title>Complex archaea that bridge the gap between prokaryotes and eukaryotes.</title>
        <authorList>
            <person name="Spang A."/>
            <person name="Saw J.H."/>
            <person name="Jorgensen S.L."/>
            <person name="Zaremba-Niedzwiedzka K."/>
            <person name="Martijn J."/>
            <person name="Lind A.E."/>
            <person name="van Eijk R."/>
            <person name="Schleper C."/>
            <person name="Guy L."/>
            <person name="Ettema T.J."/>
        </authorList>
    </citation>
    <scope>NUCLEOTIDE SEQUENCE</scope>
</reference>
<proteinExistence type="predicted"/>
<dbReference type="AlphaFoldDB" id="A0A0F9NDR3"/>
<protein>
    <submittedName>
        <fullName evidence="1">Uncharacterized protein</fullName>
    </submittedName>
</protein>
<evidence type="ECO:0000313" key="1">
    <source>
        <dbReference type="EMBL" id="KKN17635.1"/>
    </source>
</evidence>
<accession>A0A0F9NDR3</accession>
<dbReference type="EMBL" id="LAZR01003502">
    <property type="protein sequence ID" value="KKN17635.1"/>
    <property type="molecule type" value="Genomic_DNA"/>
</dbReference>
<organism evidence="1">
    <name type="scientific">marine sediment metagenome</name>
    <dbReference type="NCBI Taxonomy" id="412755"/>
    <lineage>
        <taxon>unclassified sequences</taxon>
        <taxon>metagenomes</taxon>
        <taxon>ecological metagenomes</taxon>
    </lineage>
</organism>
<gene>
    <name evidence="1" type="ORF">LCGC14_0963870</name>
</gene>